<keyword evidence="1" id="KW-1133">Transmembrane helix</keyword>
<feature type="transmembrane region" description="Helical" evidence="1">
    <location>
        <begin position="12"/>
        <end position="33"/>
    </location>
</feature>
<evidence type="ECO:0000313" key="2">
    <source>
        <dbReference type="EMBL" id="DAD78516.1"/>
    </source>
</evidence>
<protein>
    <submittedName>
        <fullName evidence="2">Uncharacterized protein</fullName>
    </submittedName>
</protein>
<keyword evidence="1" id="KW-0812">Transmembrane</keyword>
<proteinExistence type="predicted"/>
<dbReference type="EMBL" id="BK014845">
    <property type="protein sequence ID" value="DAD78516.1"/>
    <property type="molecule type" value="Genomic_DNA"/>
</dbReference>
<name>A0A8S5M8H4_9VIRU</name>
<accession>A0A8S5M8H4</accession>
<sequence>MTRGVTPPSNYQVRLLGGMFCFILTCTCAHVIARTRA</sequence>
<reference evidence="2" key="1">
    <citation type="journal article" date="2021" name="Proc. Natl. Acad. Sci. U.S.A.">
        <title>A Catalog of Tens of Thousands of Viruses from Human Metagenomes Reveals Hidden Associations with Chronic Diseases.</title>
        <authorList>
            <person name="Tisza M.J."/>
            <person name="Buck C.B."/>
        </authorList>
    </citation>
    <scope>NUCLEOTIDE SEQUENCE</scope>
    <source>
        <strain evidence="2">CtwzP10</strain>
    </source>
</reference>
<organism evidence="2">
    <name type="scientific">Microviridae sp. ctwzP10</name>
    <dbReference type="NCBI Taxonomy" id="2826746"/>
    <lineage>
        <taxon>Viruses</taxon>
        <taxon>Monodnaviria</taxon>
        <taxon>Sangervirae</taxon>
        <taxon>Phixviricota</taxon>
        <taxon>Malgrandaviricetes</taxon>
        <taxon>Petitvirales</taxon>
        <taxon>Microviridae</taxon>
    </lineage>
</organism>
<evidence type="ECO:0000256" key="1">
    <source>
        <dbReference type="SAM" id="Phobius"/>
    </source>
</evidence>
<keyword evidence="1" id="KW-0472">Membrane</keyword>